<dbReference type="SMART" id="SM00369">
    <property type="entry name" value="LRR_TYP"/>
    <property type="match status" value="12"/>
</dbReference>
<proteinExistence type="inferred from homology"/>
<evidence type="ECO:0000256" key="10">
    <source>
        <dbReference type="ARBA" id="ARBA00023170"/>
    </source>
</evidence>
<dbReference type="PRINTS" id="PR00019">
    <property type="entry name" value="LEURICHRPT"/>
</dbReference>
<keyword evidence="7" id="KW-0677">Repeat</keyword>
<dbReference type="InterPro" id="IPR003591">
    <property type="entry name" value="Leu-rich_rpt_typical-subtyp"/>
</dbReference>
<dbReference type="Gene3D" id="3.80.10.10">
    <property type="entry name" value="Ribonuclease Inhibitor"/>
    <property type="match status" value="6"/>
</dbReference>
<evidence type="ECO:0000256" key="11">
    <source>
        <dbReference type="ARBA" id="ARBA00023180"/>
    </source>
</evidence>
<keyword evidence="3" id="KW-1003">Cell membrane</keyword>
<organism evidence="14 15">
    <name type="scientific">Ziziphus jujuba</name>
    <name type="common">Chinese jujube</name>
    <name type="synonym">Ziziphus sativa</name>
    <dbReference type="NCBI Taxonomy" id="326968"/>
    <lineage>
        <taxon>Eukaryota</taxon>
        <taxon>Viridiplantae</taxon>
        <taxon>Streptophyta</taxon>
        <taxon>Embryophyta</taxon>
        <taxon>Tracheophyta</taxon>
        <taxon>Spermatophyta</taxon>
        <taxon>Magnoliopsida</taxon>
        <taxon>eudicotyledons</taxon>
        <taxon>Gunneridae</taxon>
        <taxon>Pentapetalae</taxon>
        <taxon>rosids</taxon>
        <taxon>fabids</taxon>
        <taxon>Rosales</taxon>
        <taxon>Rhamnaceae</taxon>
        <taxon>Paliureae</taxon>
        <taxon>Ziziphus</taxon>
    </lineage>
</organism>
<name>A0ABM3I9L1_ZIZJJ</name>
<keyword evidence="8 12" id="KW-1133">Transmembrane helix</keyword>
<keyword evidence="9 12" id="KW-0472">Membrane</keyword>
<dbReference type="SMART" id="SM00365">
    <property type="entry name" value="LRR_SD22"/>
    <property type="match status" value="8"/>
</dbReference>
<evidence type="ECO:0000256" key="8">
    <source>
        <dbReference type="ARBA" id="ARBA00022989"/>
    </source>
</evidence>
<keyword evidence="6" id="KW-0732">Signal</keyword>
<evidence type="ECO:0000313" key="15">
    <source>
        <dbReference type="RefSeq" id="XP_048323881.2"/>
    </source>
</evidence>
<dbReference type="SUPFAM" id="SSF52058">
    <property type="entry name" value="L domain-like"/>
    <property type="match status" value="2"/>
</dbReference>
<evidence type="ECO:0000256" key="1">
    <source>
        <dbReference type="ARBA" id="ARBA00004251"/>
    </source>
</evidence>
<feature type="domain" description="Leucine-rich repeat-containing N-terminal plant-type" evidence="13">
    <location>
        <begin position="42"/>
        <end position="86"/>
    </location>
</feature>
<evidence type="ECO:0000256" key="7">
    <source>
        <dbReference type="ARBA" id="ARBA00022737"/>
    </source>
</evidence>
<accession>A0ABM3I9L1</accession>
<dbReference type="PANTHER" id="PTHR48061">
    <property type="entry name" value="LEUCINE-RICH REPEAT RECEPTOR PROTEIN KINASE EMS1-LIKE-RELATED"/>
    <property type="match status" value="1"/>
</dbReference>
<protein>
    <submittedName>
        <fullName evidence="15">Receptor-like protein 7</fullName>
    </submittedName>
</protein>
<dbReference type="Pfam" id="PF00560">
    <property type="entry name" value="LRR_1"/>
    <property type="match status" value="7"/>
</dbReference>
<evidence type="ECO:0000256" key="2">
    <source>
        <dbReference type="ARBA" id="ARBA00009592"/>
    </source>
</evidence>
<reference evidence="15" key="1">
    <citation type="submission" date="2025-08" db="UniProtKB">
        <authorList>
            <consortium name="RefSeq"/>
        </authorList>
    </citation>
    <scope>IDENTIFICATION</scope>
    <source>
        <tissue evidence="15">Seedling</tissue>
    </source>
</reference>
<evidence type="ECO:0000256" key="6">
    <source>
        <dbReference type="ARBA" id="ARBA00022729"/>
    </source>
</evidence>
<feature type="transmembrane region" description="Helical" evidence="12">
    <location>
        <begin position="958"/>
        <end position="978"/>
    </location>
</feature>
<evidence type="ECO:0000259" key="13">
    <source>
        <dbReference type="Pfam" id="PF08263"/>
    </source>
</evidence>
<evidence type="ECO:0000256" key="12">
    <source>
        <dbReference type="SAM" id="Phobius"/>
    </source>
</evidence>
<dbReference type="InterPro" id="IPR032675">
    <property type="entry name" value="LRR_dom_sf"/>
</dbReference>
<evidence type="ECO:0000256" key="3">
    <source>
        <dbReference type="ARBA" id="ARBA00022475"/>
    </source>
</evidence>
<keyword evidence="14" id="KW-1185">Reference proteome</keyword>
<dbReference type="Pfam" id="PF13855">
    <property type="entry name" value="LRR_8"/>
    <property type="match status" value="4"/>
</dbReference>
<dbReference type="InterPro" id="IPR001611">
    <property type="entry name" value="Leu-rich_rpt"/>
</dbReference>
<dbReference type="PANTHER" id="PTHR48061:SF46">
    <property type="entry name" value="LEUCINE-RICH REPEAT-CONTAINING N-TERMINAL PLANT-TYPE DOMAIN-CONTAINING PROTEIN"/>
    <property type="match status" value="1"/>
</dbReference>
<evidence type="ECO:0000256" key="4">
    <source>
        <dbReference type="ARBA" id="ARBA00022614"/>
    </source>
</evidence>
<sequence>MRILLKHDPLQSLCIYFFFFFYLHTQFITSLSSSKPVLCPHDQSIALLQFKDMFPTDAASLCDQPEDNIASWNEDVDCCLWGGVTCEDETGNVIALQLSCSGLQGTIPSNSSIFKLSHLQRLNLAYNDFEPSQISPKFGMFPNLTHLNLSSSMMAGELPFELSHLSRLVSLDLSENPGLELETSMMKILAQNLTHLRELFLQGTNMGSVSPDFLLNISSSLTSLNLGSTGIMGSFPVAYIFSLPNLQILKLIGNIDLKGFLPESNWSSSLKYLDLSICHFEGLLPTSVGNLTQITHVDLSSNNFGGEIPSSVSNLTQLEYLSLDGNNFKGQIPDVFEKMSKLTELFLGNNRFTGQLPSSIFNLPQLLSLAFQRNHFEGSFPEFKSGLSKLSSLDLSSSSLNGTIPPWLFGLPSLQSLYLQNNHLTGHISEITSNSLQSIDLSGNSLSGSIPTLIFELENMTDLRLSSNDLSGVVEIDILFSKLKNLELLDLSGNNLSLITNNSVNFVPSNLATLYLSSCNIKEFPHVLKSFMNIQFLDLSKNKIHGEVPHWFFEVGMDSLQSLSLSSNNLTKIQQIPWRSLLKLDLSNNSLEGELPIPPLTTTFFSISKNKLTGDIPPTICLVKDLEVLDLSHNNLTGKIPRCLGTLSSLSTLNLRMNRFEGTIPETFGSNLRSLNLNGNQFGGSLPRSLLKCSKLQVLDFGNNKIHGIFPHWLESLPELQVLVLRSNNFHGDVRGSKTNKNLFSRLKIFDLSRNNFSGPFPTTYIKNFKAMRNVSGLQSDEKYIGVEGSYRDSLVLTIKGSTMEFVRIFKALTTIDLAHNNFEGEIPKVIGELKSLKSLNLSHNSFTGQIPASIGLLTNLEGLDLSSNNLSGEIPIELVSLTFLSYLNISWNNLTGRIPQGQQFNTFRKESYEGNMGLCGFPLTKRCRGDGELEPTPLTNFQQEDDLKHESIFNWKAISSGYACGIVFGLVMGYFLLYRRTP</sequence>
<evidence type="ECO:0000256" key="5">
    <source>
        <dbReference type="ARBA" id="ARBA00022692"/>
    </source>
</evidence>
<dbReference type="InterPro" id="IPR046956">
    <property type="entry name" value="RLP23-like"/>
</dbReference>
<keyword evidence="11" id="KW-0325">Glycoprotein</keyword>
<dbReference type="PROSITE" id="PS51450">
    <property type="entry name" value="LRR"/>
    <property type="match status" value="4"/>
</dbReference>
<evidence type="ECO:0000256" key="9">
    <source>
        <dbReference type="ARBA" id="ARBA00023136"/>
    </source>
</evidence>
<keyword evidence="4" id="KW-0433">Leucine-rich repeat</keyword>
<dbReference type="InterPro" id="IPR013210">
    <property type="entry name" value="LRR_N_plant-typ"/>
</dbReference>
<evidence type="ECO:0000313" key="14">
    <source>
        <dbReference type="Proteomes" id="UP001652623"/>
    </source>
</evidence>
<dbReference type="RefSeq" id="XP_048323881.2">
    <property type="nucleotide sequence ID" value="XM_048467924.2"/>
</dbReference>
<comment type="similarity">
    <text evidence="2">Belongs to the RLP family.</text>
</comment>
<dbReference type="Pfam" id="PF08263">
    <property type="entry name" value="LRRNT_2"/>
    <property type="match status" value="1"/>
</dbReference>
<keyword evidence="10" id="KW-0675">Receptor</keyword>
<keyword evidence="5 12" id="KW-0812">Transmembrane</keyword>
<gene>
    <name evidence="15" type="primary">LOC107410273</name>
</gene>
<dbReference type="GeneID" id="107410273"/>
<dbReference type="Proteomes" id="UP001652623">
    <property type="component" value="Chromosome 10"/>
</dbReference>
<dbReference type="SUPFAM" id="SSF52047">
    <property type="entry name" value="RNI-like"/>
    <property type="match status" value="1"/>
</dbReference>
<comment type="subcellular location">
    <subcellularLocation>
        <location evidence="1">Cell membrane</location>
        <topology evidence="1">Single-pass type I membrane protein</topology>
    </subcellularLocation>
</comment>